<feature type="compositionally biased region" description="Low complexity" evidence="1">
    <location>
        <begin position="279"/>
        <end position="288"/>
    </location>
</feature>
<feature type="compositionally biased region" description="Basic and acidic residues" evidence="1">
    <location>
        <begin position="37"/>
        <end position="47"/>
    </location>
</feature>
<evidence type="ECO:0000256" key="1">
    <source>
        <dbReference type="SAM" id="MobiDB-lite"/>
    </source>
</evidence>
<feature type="compositionally biased region" description="Basic and acidic residues" evidence="1">
    <location>
        <begin position="193"/>
        <end position="210"/>
    </location>
</feature>
<feature type="region of interest" description="Disordered" evidence="1">
    <location>
        <begin position="1"/>
        <end position="54"/>
    </location>
</feature>
<feature type="compositionally biased region" description="Low complexity" evidence="1">
    <location>
        <begin position="343"/>
        <end position="361"/>
    </location>
</feature>
<feature type="compositionally biased region" description="Basic and acidic residues" evidence="1">
    <location>
        <begin position="503"/>
        <end position="514"/>
    </location>
</feature>
<protein>
    <submittedName>
        <fullName evidence="2">Uncharacterized protein</fullName>
    </submittedName>
</protein>
<feature type="compositionally biased region" description="Polar residues" evidence="1">
    <location>
        <begin position="469"/>
        <end position="479"/>
    </location>
</feature>
<feature type="compositionally biased region" description="Low complexity" evidence="1">
    <location>
        <begin position="440"/>
        <end position="455"/>
    </location>
</feature>
<dbReference type="OrthoDB" id="5335210at2759"/>
<reference evidence="2 3" key="1">
    <citation type="submission" date="2014-02" db="EMBL/GenBank/DDBJ databases">
        <title>The genome sequence of the entomopathogenic fungus Metarhizium robertsii ARSEF 2575.</title>
        <authorList>
            <person name="Giuliano Garisto Donzelli B."/>
            <person name="Roe B.A."/>
            <person name="Macmil S.L."/>
            <person name="Krasnoff S.B."/>
            <person name="Gibson D.M."/>
        </authorList>
    </citation>
    <scope>NUCLEOTIDE SEQUENCE [LARGE SCALE GENOMIC DNA]</scope>
    <source>
        <strain evidence="2 3">ARSEF 2575</strain>
    </source>
</reference>
<dbReference type="HOGENOM" id="CLU_002672_0_0_1"/>
<gene>
    <name evidence="2" type="ORF">X797_000746</name>
</gene>
<dbReference type="EMBL" id="JELW01000001">
    <property type="protein sequence ID" value="EXV06028.1"/>
    <property type="molecule type" value="Genomic_DNA"/>
</dbReference>
<organism evidence="2 3">
    <name type="scientific">Metarhizium robertsii</name>
    <dbReference type="NCBI Taxonomy" id="568076"/>
    <lineage>
        <taxon>Eukaryota</taxon>
        <taxon>Fungi</taxon>
        <taxon>Dikarya</taxon>
        <taxon>Ascomycota</taxon>
        <taxon>Pezizomycotina</taxon>
        <taxon>Sordariomycetes</taxon>
        <taxon>Hypocreomycetidae</taxon>
        <taxon>Hypocreales</taxon>
        <taxon>Clavicipitaceae</taxon>
        <taxon>Metarhizium</taxon>
    </lineage>
</organism>
<feature type="compositionally biased region" description="Polar residues" evidence="1">
    <location>
        <begin position="866"/>
        <end position="887"/>
    </location>
</feature>
<feature type="compositionally biased region" description="Pro residues" evidence="1">
    <location>
        <begin position="766"/>
        <end position="775"/>
    </location>
</feature>
<proteinExistence type="predicted"/>
<comment type="caution">
    <text evidence="2">The sequence shown here is derived from an EMBL/GenBank/DDBJ whole genome shotgun (WGS) entry which is preliminary data.</text>
</comment>
<feature type="compositionally biased region" description="Polar residues" evidence="1">
    <location>
        <begin position="131"/>
        <end position="143"/>
    </location>
</feature>
<feature type="compositionally biased region" description="Basic and acidic residues" evidence="1">
    <location>
        <begin position="745"/>
        <end position="759"/>
    </location>
</feature>
<evidence type="ECO:0000313" key="3">
    <source>
        <dbReference type="Proteomes" id="UP000030151"/>
    </source>
</evidence>
<dbReference type="AlphaFoldDB" id="A0A0A1V913"/>
<feature type="region of interest" description="Disordered" evidence="1">
    <location>
        <begin position="126"/>
        <end position="158"/>
    </location>
</feature>
<feature type="compositionally biased region" description="Polar residues" evidence="1">
    <location>
        <begin position="688"/>
        <end position="726"/>
    </location>
</feature>
<feature type="compositionally biased region" description="Polar residues" evidence="1">
    <location>
        <begin position="232"/>
        <end position="260"/>
    </location>
</feature>
<feature type="compositionally biased region" description="Polar residues" evidence="1">
    <location>
        <begin position="420"/>
        <end position="439"/>
    </location>
</feature>
<accession>A0A0A1V913</accession>
<feature type="region of interest" description="Disordered" evidence="1">
    <location>
        <begin position="190"/>
        <end position="887"/>
    </location>
</feature>
<feature type="compositionally biased region" description="Polar residues" evidence="1">
    <location>
        <begin position="572"/>
        <end position="581"/>
    </location>
</feature>
<dbReference type="Proteomes" id="UP000030151">
    <property type="component" value="Unassembled WGS sequence"/>
</dbReference>
<feature type="compositionally biased region" description="Basic and acidic residues" evidence="1">
    <location>
        <begin position="674"/>
        <end position="684"/>
    </location>
</feature>
<evidence type="ECO:0000313" key="2">
    <source>
        <dbReference type="EMBL" id="EXV06028.1"/>
    </source>
</evidence>
<feature type="compositionally biased region" description="Basic and acidic residues" evidence="1">
    <location>
        <begin position="793"/>
        <end position="804"/>
    </location>
</feature>
<name>A0A0A1V913_9HYPO</name>
<sequence length="1019" mass="110608">MNRFRTKKKGRDDNSIVGRPSIDAEPSGPFRMFSKKKTQDEEPKPEIDLSTALPSHNDFRTSLLMTGLSARFSMLREQDDPNSKLGKASDDSVLFSKRQSRLADFGVFTGGLDDIAEIESLKAPPLGRFDSYQSDDASSTTGSIMGRSKPTEGNNLFGGRQKIYKLSAGSKAGMTGRALYDDDVAQSSFQKWRQAEKERKSLEESQKNDTFDAEATLNYSRRRETSSTTSSVPSGARNSTAATSIASQPSSIKESSSTSHLAGLERSVTRTRRLYEQGLTQDLQDQQTSALSRMDTLSRQRHFGSRTPDPASIVPSPTIATFGDRVSDRRPIVSKASAPNLRSFSPSTMSSSQMSPVDSSSKFPRQETKPIFGGNPPLSPPISETEEHPPLAIQPNDRGKATAMGVFTRPAMQYDESRYTQRQRQLQQGRDSSTSRHTTASAGSSVAGRSRSSSAQRPSVEKSAPKAASSETSTLNENCGSTFFDDSDDGSMNIRASAAPQLKIDRPSDHDHPAFRKSALPTPLSLTSPKDSEHGGSLSPVPKTELPEDSPTLGPNAGLSGMVRQHLRHDSTASSVYGSTSHEVEPSVTETKAVSVRDDDGVSDVANAVEQDEFAQNLAERAQRVRERLTSYVESDNERSAPPTPPQPEHNKDLGASKSGSLGMLRSKSSRGSLLDRSDKERGRSKTLKSPSPQPSRVATSPSPRKASSSQGEPRNGEVSVQSNEPTLPAKEENVHVGLKAFRQARRELQKMKELETQQRHSQKPSPNPERPPPNSRITSYENGPPPAIFNRMPRDPRDGESYRSRSRAGSRAASERDRSGSETSNSGRAYSRGPGLRNGSATYEDHYGRRGLSGSPGPDIRRQPMETSGMSPYMSTGPSPVMSPSHSVGGFEAPGRQHFPVMQSPQQPDVHAFTRSRNGSLLGAAASTPNLHGGPGAPPLPPINPRRKNIFPRPSDENLGHHIPNRVFGVGEKDVIAEPYRGRMPMNPHQSRQSPPRVVRPAIPHSAMPSAGLPGGMI</sequence>